<dbReference type="InterPro" id="IPR017039">
    <property type="entry name" value="Virul_fac_BrkB"/>
</dbReference>
<dbReference type="PIRSF" id="PIRSF035875">
    <property type="entry name" value="RNase_BN"/>
    <property type="match status" value="1"/>
</dbReference>
<sequence length="289" mass="32990">MKSPALEIILETIKRFRRDRCGNFAITISYFAVLCSVPLVALFAFITTRILGDPEAAFRSLNIFSEEFFAQLDPYFFNRVQELSRDVTNLGWFGLLGSLVAGSFLFSNLIYSLNVIFKANYQKSFFYNRLMEYLVMFSIGIIMLITLFTTAIWTGIHRAIRESPIVANNINPKIVSLADNFFIQYLIPLTLTFLVFFCLYKLIPEVKVHTRAAVIAAVIGTLLWEISKRVFVFYVANFSAIGIVLSRLLKGTLTSIIFFLLWITFSLFILLWAAELAAVLNERIDEKTA</sequence>
<evidence type="ECO:0000256" key="6">
    <source>
        <dbReference type="SAM" id="Phobius"/>
    </source>
</evidence>
<feature type="transmembrane region" description="Helical" evidence="6">
    <location>
        <begin position="21"/>
        <end position="46"/>
    </location>
</feature>
<dbReference type="NCBIfam" id="TIGR00765">
    <property type="entry name" value="yihY_not_rbn"/>
    <property type="match status" value="1"/>
</dbReference>
<comment type="subcellular location">
    <subcellularLocation>
        <location evidence="1">Cell membrane</location>
        <topology evidence="1">Multi-pass membrane protein</topology>
    </subcellularLocation>
</comment>
<feature type="transmembrane region" description="Helical" evidence="6">
    <location>
        <begin position="230"/>
        <end position="249"/>
    </location>
</feature>
<keyword evidence="4 6" id="KW-1133">Transmembrane helix</keyword>
<feature type="transmembrane region" description="Helical" evidence="6">
    <location>
        <begin position="182"/>
        <end position="203"/>
    </location>
</feature>
<dbReference type="PANTHER" id="PTHR30213:SF0">
    <property type="entry name" value="UPF0761 MEMBRANE PROTEIN YIHY"/>
    <property type="match status" value="1"/>
</dbReference>
<evidence type="ECO:0000256" key="5">
    <source>
        <dbReference type="ARBA" id="ARBA00023136"/>
    </source>
</evidence>
<evidence type="ECO:0000256" key="2">
    <source>
        <dbReference type="ARBA" id="ARBA00022475"/>
    </source>
</evidence>
<feature type="transmembrane region" description="Helical" evidence="6">
    <location>
        <begin position="256"/>
        <end position="274"/>
    </location>
</feature>
<dbReference type="PANTHER" id="PTHR30213">
    <property type="entry name" value="INNER MEMBRANE PROTEIN YHJD"/>
    <property type="match status" value="1"/>
</dbReference>
<name>A0A0F9Q383_9ZZZZ</name>
<keyword evidence="5 6" id="KW-0472">Membrane</keyword>
<feature type="transmembrane region" description="Helical" evidence="6">
    <location>
        <begin position="90"/>
        <end position="113"/>
    </location>
</feature>
<feature type="transmembrane region" description="Helical" evidence="6">
    <location>
        <begin position="133"/>
        <end position="156"/>
    </location>
</feature>
<evidence type="ECO:0008006" key="8">
    <source>
        <dbReference type="Google" id="ProtNLM"/>
    </source>
</evidence>
<protein>
    <recommendedName>
        <fullName evidence="8">YihY/virulence factor BrkB family protein</fullName>
    </recommendedName>
</protein>
<proteinExistence type="predicted"/>
<dbReference type="EMBL" id="LAZR01004535">
    <property type="protein sequence ID" value="KKN07736.1"/>
    <property type="molecule type" value="Genomic_DNA"/>
</dbReference>
<evidence type="ECO:0000256" key="3">
    <source>
        <dbReference type="ARBA" id="ARBA00022692"/>
    </source>
</evidence>
<feature type="transmembrane region" description="Helical" evidence="6">
    <location>
        <begin position="208"/>
        <end position="224"/>
    </location>
</feature>
<keyword evidence="2" id="KW-1003">Cell membrane</keyword>
<dbReference type="Pfam" id="PF03631">
    <property type="entry name" value="Virul_fac_BrkB"/>
    <property type="match status" value="1"/>
</dbReference>
<reference evidence="7" key="1">
    <citation type="journal article" date="2015" name="Nature">
        <title>Complex archaea that bridge the gap between prokaryotes and eukaryotes.</title>
        <authorList>
            <person name="Spang A."/>
            <person name="Saw J.H."/>
            <person name="Jorgensen S.L."/>
            <person name="Zaremba-Niedzwiedzka K."/>
            <person name="Martijn J."/>
            <person name="Lind A.E."/>
            <person name="van Eijk R."/>
            <person name="Schleper C."/>
            <person name="Guy L."/>
            <person name="Ettema T.J."/>
        </authorList>
    </citation>
    <scope>NUCLEOTIDE SEQUENCE</scope>
</reference>
<organism evidence="7">
    <name type="scientific">marine sediment metagenome</name>
    <dbReference type="NCBI Taxonomy" id="412755"/>
    <lineage>
        <taxon>unclassified sequences</taxon>
        <taxon>metagenomes</taxon>
        <taxon>ecological metagenomes</taxon>
    </lineage>
</organism>
<comment type="caution">
    <text evidence="7">The sequence shown here is derived from an EMBL/GenBank/DDBJ whole genome shotgun (WGS) entry which is preliminary data.</text>
</comment>
<keyword evidence="3 6" id="KW-0812">Transmembrane</keyword>
<gene>
    <name evidence="7" type="ORF">LCGC14_1063870</name>
</gene>
<evidence type="ECO:0000256" key="1">
    <source>
        <dbReference type="ARBA" id="ARBA00004651"/>
    </source>
</evidence>
<dbReference type="AlphaFoldDB" id="A0A0F9Q383"/>
<dbReference type="GO" id="GO:0005886">
    <property type="term" value="C:plasma membrane"/>
    <property type="evidence" value="ECO:0007669"/>
    <property type="project" value="UniProtKB-SubCell"/>
</dbReference>
<evidence type="ECO:0000256" key="4">
    <source>
        <dbReference type="ARBA" id="ARBA00022989"/>
    </source>
</evidence>
<accession>A0A0F9Q383</accession>
<evidence type="ECO:0000313" key="7">
    <source>
        <dbReference type="EMBL" id="KKN07736.1"/>
    </source>
</evidence>